<dbReference type="PRINTS" id="PR00081">
    <property type="entry name" value="GDHRDH"/>
</dbReference>
<evidence type="ECO:0000256" key="3">
    <source>
        <dbReference type="RuleBase" id="RU000363"/>
    </source>
</evidence>
<dbReference type="EMBL" id="QJNS01000001">
    <property type="protein sequence ID" value="RYO95448.1"/>
    <property type="molecule type" value="Genomic_DNA"/>
</dbReference>
<dbReference type="InterPro" id="IPR002347">
    <property type="entry name" value="SDR_fam"/>
</dbReference>
<evidence type="ECO:0000313" key="4">
    <source>
        <dbReference type="EMBL" id="RYO95448.1"/>
    </source>
</evidence>
<dbReference type="SUPFAM" id="SSF51735">
    <property type="entry name" value="NAD(P)-binding Rossmann-fold domains"/>
    <property type="match status" value="1"/>
</dbReference>
<dbReference type="Pfam" id="PF00106">
    <property type="entry name" value="adh_short"/>
    <property type="match status" value="1"/>
</dbReference>
<comment type="similarity">
    <text evidence="1 3">Belongs to the short-chain dehydrogenases/reductases (SDR) family.</text>
</comment>
<gene>
    <name evidence="4" type="ORF">DL762_000010</name>
</gene>
<dbReference type="PANTHER" id="PTHR42760:SF37">
    <property type="entry name" value="CLAVALDEHYDE DEHYDROGENASE"/>
    <property type="match status" value="1"/>
</dbReference>
<name>A0ABY0HK83_9PEZI</name>
<proteinExistence type="inferred from homology"/>
<dbReference type="InterPro" id="IPR036291">
    <property type="entry name" value="NAD(P)-bd_dom_sf"/>
</dbReference>
<dbReference type="Gene3D" id="3.40.50.720">
    <property type="entry name" value="NAD(P)-binding Rossmann-like Domain"/>
    <property type="match status" value="1"/>
</dbReference>
<dbReference type="PRINTS" id="PR00080">
    <property type="entry name" value="SDRFAMILY"/>
</dbReference>
<reference evidence="4 5" key="1">
    <citation type="submission" date="2018-06" db="EMBL/GenBank/DDBJ databases">
        <title>Complete Genomes of Monosporascus.</title>
        <authorList>
            <person name="Robinson A.J."/>
            <person name="Natvig D.O."/>
        </authorList>
    </citation>
    <scope>NUCLEOTIDE SEQUENCE [LARGE SCALE GENOMIC DNA]</scope>
    <source>
        <strain evidence="4 5">CBS 609.92</strain>
    </source>
</reference>
<protein>
    <submittedName>
        <fullName evidence="4">Uncharacterized protein</fullName>
    </submittedName>
</protein>
<organism evidence="4 5">
    <name type="scientific">Monosporascus cannonballus</name>
    <dbReference type="NCBI Taxonomy" id="155416"/>
    <lineage>
        <taxon>Eukaryota</taxon>
        <taxon>Fungi</taxon>
        <taxon>Dikarya</taxon>
        <taxon>Ascomycota</taxon>
        <taxon>Pezizomycotina</taxon>
        <taxon>Sordariomycetes</taxon>
        <taxon>Xylariomycetidae</taxon>
        <taxon>Xylariales</taxon>
        <taxon>Xylariales incertae sedis</taxon>
        <taxon>Monosporascus</taxon>
    </lineage>
</organism>
<comment type="caution">
    <text evidence="4">The sequence shown here is derived from an EMBL/GenBank/DDBJ whole genome shotgun (WGS) entry which is preliminary data.</text>
</comment>
<keyword evidence="2" id="KW-0560">Oxidoreductase</keyword>
<evidence type="ECO:0000256" key="1">
    <source>
        <dbReference type="ARBA" id="ARBA00006484"/>
    </source>
</evidence>
<evidence type="ECO:0000313" key="5">
    <source>
        <dbReference type="Proteomes" id="UP000294003"/>
    </source>
</evidence>
<dbReference type="CDD" id="cd05233">
    <property type="entry name" value="SDR_c"/>
    <property type="match status" value="1"/>
</dbReference>
<dbReference type="Proteomes" id="UP000294003">
    <property type="component" value="Unassembled WGS sequence"/>
</dbReference>
<accession>A0ABY0HK83</accession>
<dbReference type="PANTHER" id="PTHR42760">
    <property type="entry name" value="SHORT-CHAIN DEHYDROGENASES/REDUCTASES FAMILY MEMBER"/>
    <property type="match status" value="1"/>
</dbReference>
<evidence type="ECO:0000256" key="2">
    <source>
        <dbReference type="ARBA" id="ARBA00023002"/>
    </source>
</evidence>
<keyword evidence="5" id="KW-1185">Reference proteome</keyword>
<sequence length="298" mass="32669">MSKQTTIEFPPPSVQNFAGTIHHDTYPAISSQNADMAGKSVLVTGASSGCGKAMAISFARAGACQIAILARRDMTELVAQLEQVAAGAGRSKPHVLVLRADQTDQVQVEAAAKQVELEFGSLDVLVNNAGYMEEWKPIAESDPADWWKSWEVNVKGPYLMCRSFIPLLLRGTAKTIVQVTSMGALSTGVGASAYQGTKAAIVRMSNHIRIEYGDQGLLVHNVHPGSVKTELSLTMPSQVHTLLVDTPEMCGDVIVWLTKERREWLQDRFVSSQWDMEGLEARRDEIVSQNLLRLHLRV</sequence>